<organism evidence="1 2">
    <name type="scientific">Crucibulum laeve</name>
    <dbReference type="NCBI Taxonomy" id="68775"/>
    <lineage>
        <taxon>Eukaryota</taxon>
        <taxon>Fungi</taxon>
        <taxon>Dikarya</taxon>
        <taxon>Basidiomycota</taxon>
        <taxon>Agaricomycotina</taxon>
        <taxon>Agaricomycetes</taxon>
        <taxon>Agaricomycetidae</taxon>
        <taxon>Agaricales</taxon>
        <taxon>Agaricineae</taxon>
        <taxon>Nidulariaceae</taxon>
        <taxon>Crucibulum</taxon>
    </lineage>
</organism>
<protein>
    <recommendedName>
        <fullName evidence="3">C2H2-type domain-containing protein</fullName>
    </recommendedName>
</protein>
<sequence length="137" mass="15921">MVIRRGNRYPFLVVRRARLHLHLFFFPLHLFVSFKHLRHSRSLIQQLKYALSRSPLAHRVFTDRLALDTHLRNSSAHHNCFSCGMDFTLASLTQYYALIHKNEYCRPCDLHFLDVGGLEGHLRKTIFIVGGVGVLHG</sequence>
<evidence type="ECO:0008006" key="3">
    <source>
        <dbReference type="Google" id="ProtNLM"/>
    </source>
</evidence>
<gene>
    <name evidence="1" type="ORF">BDQ12DRAFT_677642</name>
</gene>
<evidence type="ECO:0000313" key="2">
    <source>
        <dbReference type="Proteomes" id="UP000308652"/>
    </source>
</evidence>
<name>A0A5C3ME23_9AGAR</name>
<dbReference type="AlphaFoldDB" id="A0A5C3ME23"/>
<proteinExistence type="predicted"/>
<keyword evidence="2" id="KW-1185">Reference proteome</keyword>
<dbReference type="EMBL" id="ML213593">
    <property type="protein sequence ID" value="TFK42098.1"/>
    <property type="molecule type" value="Genomic_DNA"/>
</dbReference>
<reference evidence="1 2" key="1">
    <citation type="journal article" date="2019" name="Nat. Ecol. Evol.">
        <title>Megaphylogeny resolves global patterns of mushroom evolution.</title>
        <authorList>
            <person name="Varga T."/>
            <person name="Krizsan K."/>
            <person name="Foldi C."/>
            <person name="Dima B."/>
            <person name="Sanchez-Garcia M."/>
            <person name="Sanchez-Ramirez S."/>
            <person name="Szollosi G.J."/>
            <person name="Szarkandi J.G."/>
            <person name="Papp V."/>
            <person name="Albert L."/>
            <person name="Andreopoulos W."/>
            <person name="Angelini C."/>
            <person name="Antonin V."/>
            <person name="Barry K.W."/>
            <person name="Bougher N.L."/>
            <person name="Buchanan P."/>
            <person name="Buyck B."/>
            <person name="Bense V."/>
            <person name="Catcheside P."/>
            <person name="Chovatia M."/>
            <person name="Cooper J."/>
            <person name="Damon W."/>
            <person name="Desjardin D."/>
            <person name="Finy P."/>
            <person name="Geml J."/>
            <person name="Haridas S."/>
            <person name="Hughes K."/>
            <person name="Justo A."/>
            <person name="Karasinski D."/>
            <person name="Kautmanova I."/>
            <person name="Kiss B."/>
            <person name="Kocsube S."/>
            <person name="Kotiranta H."/>
            <person name="LaButti K.M."/>
            <person name="Lechner B.E."/>
            <person name="Liimatainen K."/>
            <person name="Lipzen A."/>
            <person name="Lukacs Z."/>
            <person name="Mihaltcheva S."/>
            <person name="Morgado L.N."/>
            <person name="Niskanen T."/>
            <person name="Noordeloos M.E."/>
            <person name="Ohm R.A."/>
            <person name="Ortiz-Santana B."/>
            <person name="Ovrebo C."/>
            <person name="Racz N."/>
            <person name="Riley R."/>
            <person name="Savchenko A."/>
            <person name="Shiryaev A."/>
            <person name="Soop K."/>
            <person name="Spirin V."/>
            <person name="Szebenyi C."/>
            <person name="Tomsovsky M."/>
            <person name="Tulloss R.E."/>
            <person name="Uehling J."/>
            <person name="Grigoriev I.V."/>
            <person name="Vagvolgyi C."/>
            <person name="Papp T."/>
            <person name="Martin F.M."/>
            <person name="Miettinen O."/>
            <person name="Hibbett D.S."/>
            <person name="Nagy L.G."/>
        </authorList>
    </citation>
    <scope>NUCLEOTIDE SEQUENCE [LARGE SCALE GENOMIC DNA]</scope>
    <source>
        <strain evidence="1 2">CBS 166.37</strain>
    </source>
</reference>
<evidence type="ECO:0000313" key="1">
    <source>
        <dbReference type="EMBL" id="TFK42098.1"/>
    </source>
</evidence>
<dbReference type="Proteomes" id="UP000308652">
    <property type="component" value="Unassembled WGS sequence"/>
</dbReference>
<accession>A0A5C3ME23</accession>